<dbReference type="SUPFAM" id="SSF57667">
    <property type="entry name" value="beta-beta-alpha zinc fingers"/>
    <property type="match status" value="5"/>
</dbReference>
<evidence type="ECO:0000256" key="10">
    <source>
        <dbReference type="PROSITE-ProRule" id="PRU00042"/>
    </source>
</evidence>
<keyword evidence="2" id="KW-0479">Metal-binding</keyword>
<evidence type="ECO:0000313" key="14">
    <source>
        <dbReference type="EMBL" id="KAG9331613.1"/>
    </source>
</evidence>
<dbReference type="FunFam" id="3.30.160.60:FF:000358">
    <property type="entry name" value="zinc finger protein 24"/>
    <property type="match status" value="1"/>
</dbReference>
<dbReference type="FunFam" id="3.30.160.60:FF:000678">
    <property type="entry name" value="Myoneurin isoform X1"/>
    <property type="match status" value="1"/>
</dbReference>
<evidence type="ECO:0008006" key="16">
    <source>
        <dbReference type="Google" id="ProtNLM"/>
    </source>
</evidence>
<dbReference type="GO" id="GO:0005634">
    <property type="term" value="C:nucleus"/>
    <property type="evidence" value="ECO:0007669"/>
    <property type="project" value="UniProtKB-SubCell"/>
</dbReference>
<keyword evidence="15" id="KW-1185">Reference proteome</keyword>
<dbReference type="PANTHER" id="PTHR24394:SF29">
    <property type="entry name" value="MYONEURIN"/>
    <property type="match status" value="1"/>
</dbReference>
<feature type="domain" description="C2H2-type" evidence="13">
    <location>
        <begin position="363"/>
        <end position="391"/>
    </location>
</feature>
<evidence type="ECO:0000256" key="8">
    <source>
        <dbReference type="ARBA" id="ARBA00023163"/>
    </source>
</evidence>
<feature type="domain" description="C2H2-type" evidence="13">
    <location>
        <begin position="392"/>
        <end position="419"/>
    </location>
</feature>
<dbReference type="PROSITE" id="PS50097">
    <property type="entry name" value="BTB"/>
    <property type="match status" value="1"/>
</dbReference>
<dbReference type="PANTHER" id="PTHR24394">
    <property type="entry name" value="ZINC FINGER PROTEIN"/>
    <property type="match status" value="1"/>
</dbReference>
<keyword evidence="8" id="KW-0804">Transcription</keyword>
<keyword evidence="6" id="KW-0805">Transcription regulation</keyword>
<feature type="domain" description="C2H2-type" evidence="13">
    <location>
        <begin position="504"/>
        <end position="532"/>
    </location>
</feature>
<dbReference type="PROSITE" id="PS00028">
    <property type="entry name" value="ZINC_FINGER_C2H2_1"/>
    <property type="match status" value="8"/>
</dbReference>
<comment type="subcellular location">
    <subcellularLocation>
        <location evidence="1">Nucleus</location>
    </subcellularLocation>
</comment>
<evidence type="ECO:0000256" key="2">
    <source>
        <dbReference type="ARBA" id="ARBA00022723"/>
    </source>
</evidence>
<keyword evidence="5" id="KW-0862">Zinc</keyword>
<dbReference type="InterPro" id="IPR036236">
    <property type="entry name" value="Znf_C2H2_sf"/>
</dbReference>
<dbReference type="AlphaFoldDB" id="A0A8T2MVB7"/>
<evidence type="ECO:0000256" key="5">
    <source>
        <dbReference type="ARBA" id="ARBA00022833"/>
    </source>
</evidence>
<dbReference type="FunFam" id="3.30.160.60:FF:000100">
    <property type="entry name" value="Zinc finger 45-like"/>
    <property type="match status" value="1"/>
</dbReference>
<dbReference type="Pfam" id="PF00651">
    <property type="entry name" value="BTB"/>
    <property type="match status" value="1"/>
</dbReference>
<evidence type="ECO:0000256" key="6">
    <source>
        <dbReference type="ARBA" id="ARBA00023015"/>
    </source>
</evidence>
<comment type="caution">
    <text evidence="14">The sequence shown here is derived from an EMBL/GenBank/DDBJ whole genome shotgun (WGS) entry which is preliminary data.</text>
</comment>
<dbReference type="PROSITE" id="PS50157">
    <property type="entry name" value="ZINC_FINGER_C2H2_2"/>
    <property type="match status" value="8"/>
</dbReference>
<gene>
    <name evidence="14" type="ORF">JZ751_018642</name>
</gene>
<feature type="compositionally biased region" description="Pro residues" evidence="11">
    <location>
        <begin position="131"/>
        <end position="140"/>
    </location>
</feature>
<dbReference type="SMART" id="SM00225">
    <property type="entry name" value="BTB"/>
    <property type="match status" value="1"/>
</dbReference>
<keyword evidence="7" id="KW-0238">DNA-binding</keyword>
<dbReference type="OrthoDB" id="427030at2759"/>
<dbReference type="Gene3D" id="3.30.160.60">
    <property type="entry name" value="Classic Zinc Finger"/>
    <property type="match status" value="8"/>
</dbReference>
<evidence type="ECO:0000256" key="9">
    <source>
        <dbReference type="ARBA" id="ARBA00023242"/>
    </source>
</evidence>
<dbReference type="GO" id="GO:0008270">
    <property type="term" value="F:zinc ion binding"/>
    <property type="evidence" value="ECO:0007669"/>
    <property type="project" value="UniProtKB-KW"/>
</dbReference>
<accession>A0A8T2MVB7</accession>
<dbReference type="FunFam" id="3.30.160.60:FF:000472">
    <property type="entry name" value="myoneurin isoform X1"/>
    <property type="match status" value="1"/>
</dbReference>
<feature type="domain" description="C2H2-type" evidence="13">
    <location>
        <begin position="448"/>
        <end position="475"/>
    </location>
</feature>
<dbReference type="SUPFAM" id="SSF54695">
    <property type="entry name" value="POZ domain"/>
    <property type="match status" value="1"/>
</dbReference>
<feature type="region of interest" description="Disordered" evidence="11">
    <location>
        <begin position="126"/>
        <end position="268"/>
    </location>
</feature>
<name>A0A8T2MVB7_9TELE</name>
<dbReference type="FunFam" id="3.30.160.60:FF:000787">
    <property type="entry name" value="Zinc finger protein 784"/>
    <property type="match status" value="1"/>
</dbReference>
<evidence type="ECO:0000259" key="12">
    <source>
        <dbReference type="PROSITE" id="PS50097"/>
    </source>
</evidence>
<feature type="compositionally biased region" description="Polar residues" evidence="11">
    <location>
        <begin position="209"/>
        <end position="246"/>
    </location>
</feature>
<dbReference type="Pfam" id="PF00096">
    <property type="entry name" value="zf-C2H2"/>
    <property type="match status" value="7"/>
</dbReference>
<protein>
    <recommendedName>
        <fullName evidence="16">Myoneurin</fullName>
    </recommendedName>
</protein>
<evidence type="ECO:0000256" key="11">
    <source>
        <dbReference type="SAM" id="MobiDB-lite"/>
    </source>
</evidence>
<dbReference type="GO" id="GO:0003677">
    <property type="term" value="F:DNA binding"/>
    <property type="evidence" value="ECO:0007669"/>
    <property type="project" value="UniProtKB-KW"/>
</dbReference>
<evidence type="ECO:0000259" key="13">
    <source>
        <dbReference type="PROSITE" id="PS50157"/>
    </source>
</evidence>
<dbReference type="FunFam" id="3.30.160.60:FF:002586">
    <property type="entry name" value="Zinc finger protein 787"/>
    <property type="match status" value="1"/>
</dbReference>
<dbReference type="Gene3D" id="3.30.710.10">
    <property type="entry name" value="Potassium Channel Kv1.1, Chain A"/>
    <property type="match status" value="1"/>
</dbReference>
<feature type="domain" description="C2H2-type" evidence="13">
    <location>
        <begin position="476"/>
        <end position="503"/>
    </location>
</feature>
<keyword evidence="3" id="KW-0677">Repeat</keyword>
<dbReference type="SMART" id="SM00355">
    <property type="entry name" value="ZnF_C2H2"/>
    <property type="match status" value="8"/>
</dbReference>
<reference evidence="14" key="1">
    <citation type="thesis" date="2021" institute="BYU ScholarsArchive" country="Provo, UT, USA">
        <title>Applications of and Algorithms for Genome Assembly and Genomic Analyses with an Emphasis on Marine Teleosts.</title>
        <authorList>
            <person name="Pickett B.D."/>
        </authorList>
    </citation>
    <scope>NUCLEOTIDE SEQUENCE</scope>
    <source>
        <strain evidence="14">HI-2016</strain>
    </source>
</reference>
<dbReference type="FunFam" id="3.30.160.60:FF:000029">
    <property type="entry name" value="GLI family zinc finger 4"/>
    <property type="match status" value="1"/>
</dbReference>
<dbReference type="InterPro" id="IPR011333">
    <property type="entry name" value="SKP1/BTB/POZ_sf"/>
</dbReference>
<feature type="domain" description="C2H2-type" evidence="13">
    <location>
        <begin position="420"/>
        <end position="447"/>
    </location>
</feature>
<keyword evidence="4 10" id="KW-0863">Zinc-finger</keyword>
<dbReference type="Proteomes" id="UP000824540">
    <property type="component" value="Unassembled WGS sequence"/>
</dbReference>
<evidence type="ECO:0000256" key="1">
    <source>
        <dbReference type="ARBA" id="ARBA00004123"/>
    </source>
</evidence>
<feature type="domain" description="C2H2-type" evidence="13">
    <location>
        <begin position="335"/>
        <end position="362"/>
    </location>
</feature>
<feature type="domain" description="BTB" evidence="12">
    <location>
        <begin position="24"/>
        <end position="91"/>
    </location>
</feature>
<proteinExistence type="predicted"/>
<dbReference type="InterPro" id="IPR013087">
    <property type="entry name" value="Znf_C2H2_type"/>
</dbReference>
<sequence length="616" mass="67520">MPPLHHGERLLESLRKQRETGFLCDCTVTIGQSRFRAHWNVLAAFSGYFSALCNTSAGDKSVTCLDPAFVNEGVFEKLMDYVYSGNLDVDSYNMTEIRKAATFLKMEEVVLQCSLRLEELKPACSVASPPISDPPGPPQPETESVSSLGGFQGPAPMETGETPTLCARLPEKAANRARTSRHKPRPAGGRKGETGEHKSRVRPLLVEACQTSSNQAPGSSLSFTAGQTEQGSENLSMQSWSESPLLNNGADPSCPPQRPAVKKEKERDRKSCALKENCVSGFPREEGEDRGGAAMGGLLDEQLKTKPVCYTCGKVLSEASSLRRHMRIHRGVKPYACQLCDKAFTQCNQLKTHVRTHTGEKPYQCDLCQKGFAQKCQLVFHSRMHHGQEKPYKCDVCGLQFATSSNLKIHSRKHSGEKPYVCDRCGQRFAQASTLTYHVRRHTGEKPYVCDTCGKAFAVSSSLITHSRKHTGEKPYECRTCGKSFTSCGELNKHSRSHTGEKPFICEDCGNCYTDIKNLKKHKAKVHKDLPSLGPGRPGVSPEDPLFWKATASGLVELKASEATAPLAASIDQQTLISPPPAVDSGSSGGSVSFDQLLRTTMGYTEPQLIFLQQLN</sequence>
<dbReference type="GO" id="GO:0000981">
    <property type="term" value="F:DNA-binding transcription factor activity, RNA polymerase II-specific"/>
    <property type="evidence" value="ECO:0007669"/>
    <property type="project" value="TreeGrafter"/>
</dbReference>
<dbReference type="InterPro" id="IPR000210">
    <property type="entry name" value="BTB/POZ_dom"/>
</dbReference>
<evidence type="ECO:0000256" key="7">
    <source>
        <dbReference type="ARBA" id="ARBA00023125"/>
    </source>
</evidence>
<organism evidence="14 15">
    <name type="scientific">Albula glossodonta</name>
    <name type="common">roundjaw bonefish</name>
    <dbReference type="NCBI Taxonomy" id="121402"/>
    <lineage>
        <taxon>Eukaryota</taxon>
        <taxon>Metazoa</taxon>
        <taxon>Chordata</taxon>
        <taxon>Craniata</taxon>
        <taxon>Vertebrata</taxon>
        <taxon>Euteleostomi</taxon>
        <taxon>Actinopterygii</taxon>
        <taxon>Neopterygii</taxon>
        <taxon>Teleostei</taxon>
        <taxon>Albuliformes</taxon>
        <taxon>Albulidae</taxon>
        <taxon>Albula</taxon>
    </lineage>
</organism>
<keyword evidence="9" id="KW-0539">Nucleus</keyword>
<feature type="domain" description="C2H2-type" evidence="13">
    <location>
        <begin position="307"/>
        <end position="334"/>
    </location>
</feature>
<dbReference type="EMBL" id="JAFBMS010000316">
    <property type="protein sequence ID" value="KAG9331613.1"/>
    <property type="molecule type" value="Genomic_DNA"/>
</dbReference>
<evidence type="ECO:0000313" key="15">
    <source>
        <dbReference type="Proteomes" id="UP000824540"/>
    </source>
</evidence>
<evidence type="ECO:0000256" key="4">
    <source>
        <dbReference type="ARBA" id="ARBA00022771"/>
    </source>
</evidence>
<evidence type="ECO:0000256" key="3">
    <source>
        <dbReference type="ARBA" id="ARBA00022737"/>
    </source>
</evidence>